<evidence type="ECO:0000256" key="4">
    <source>
        <dbReference type="RuleBase" id="RU362116"/>
    </source>
</evidence>
<dbReference type="GO" id="GO:0030694">
    <property type="term" value="C:bacterial-type flagellum basal body, rod"/>
    <property type="evidence" value="ECO:0007669"/>
    <property type="project" value="UniProtKB-UniRule"/>
</dbReference>
<evidence type="ECO:0000313" key="9">
    <source>
        <dbReference type="Proteomes" id="UP000000238"/>
    </source>
</evidence>
<dbReference type="EMBL" id="CP000155">
    <property type="protein sequence ID" value="ABC30784.1"/>
    <property type="molecule type" value="Genomic_DNA"/>
</dbReference>
<comment type="similarity">
    <text evidence="2 4">Belongs to the flagella basal body rod proteins family.</text>
</comment>
<dbReference type="NCBIfam" id="TIGR03506">
    <property type="entry name" value="FlgEFG_subfam"/>
    <property type="match status" value="2"/>
</dbReference>
<dbReference type="GO" id="GO:0071978">
    <property type="term" value="P:bacterial-type flagellum-dependent swarming motility"/>
    <property type="evidence" value="ECO:0007669"/>
    <property type="project" value="TreeGrafter"/>
</dbReference>
<dbReference type="RefSeq" id="WP_011397851.1">
    <property type="nucleotide sequence ID" value="NC_007645.1"/>
</dbReference>
<proteinExistence type="inferred from homology"/>
<dbReference type="InterPro" id="IPR020013">
    <property type="entry name" value="Flagellar_FlgE/F/G"/>
</dbReference>
<keyword evidence="8" id="KW-0969">Cilium</keyword>
<keyword evidence="8" id="KW-0966">Cell projection</keyword>
<dbReference type="InterPro" id="IPR011491">
    <property type="entry name" value="FlgE_D2"/>
</dbReference>
<dbReference type="Pfam" id="PF06429">
    <property type="entry name" value="Flg_bbr_C"/>
    <property type="match status" value="1"/>
</dbReference>
<dbReference type="AlphaFoldDB" id="Q2SEZ0"/>
<dbReference type="KEGG" id="hch:HCH_04071"/>
<dbReference type="STRING" id="349521.HCH_04071"/>
<dbReference type="InterPro" id="IPR037925">
    <property type="entry name" value="FlgE/F/G-like"/>
</dbReference>
<accession>Q2SEZ0</accession>
<dbReference type="Pfam" id="PF07559">
    <property type="entry name" value="FlgE_D2"/>
    <property type="match status" value="1"/>
</dbReference>
<evidence type="ECO:0000259" key="7">
    <source>
        <dbReference type="Pfam" id="PF22692"/>
    </source>
</evidence>
<dbReference type="OrthoDB" id="8578401at2"/>
<sequence>MSMSSIYSSLSGMLGFSKGLENSSNNVSNLNTPGFKGRDVFFQELNPYSDGQGSHYDGVKVNGSGIRFSAGDLTTTGNNTDLAIDGAGFFILRGEGENLYTRAGQFRLDNDGYLVDQNSNRRVAALTGGNKLSDLNIKANMFTEASATTKATIKGNIDAGTSEGGVVSAGSDTPLTIDVIDNQGVKRNVRVSFVKKFGSQWAMQLKDQQGNFVAPETIVSFGADGSIRAEDANLSINYLPFSVLSAEKAKDVFKQDGEYAFTDGDFTSAPALVFNLDDEVLFMARNNEGGEPDYINGGEFSFDVDGNLVVTGSDKRVAGVNSEGVIADFSLKDLKENPAKPTAKVQAFGNLNPELADFANFPAEGEDPISFEVMQSNGEKLQINMEFTKQAANVWNVTLRDTEGELVSGPYSLNFDSNGILAAESRTFSASIPDSDDTALSVELKLYESDSKSLTQKVDVTDGVSPVADGKEKGLLEKVTFDEKGVAHLSYSNGNTAEGPRIALVDRGTEASANFDLSLSGLTSLSGVNSVEVSDVDGFEAGRVTEFSFQEDGVIAFKYSNGQEKTGPQVAMANFLNVNALTSEGGSLFSAGEDAGITVGAANSGGFGKVKGESIELSNVELSREFAEIIIIQRGYQASSQVMNVSNEMIENLYNSVRGR</sequence>
<comment type="subunit">
    <text evidence="4">The basal body constitutes a major portion of the flagellar organelle and consists of five rings (E,L,P,S, and M) mounted on a central rod. The rod consists of about 26 subunits of FlgG in the distal portion, and FlgB, FlgC and FlgF are thought to build up the proximal portion of the rod with about 6 subunits each.</text>
</comment>
<name>Q2SEZ0_HAHCH</name>
<dbReference type="InterPro" id="IPR053967">
    <property type="entry name" value="LlgE_F_G-like_D1"/>
</dbReference>
<dbReference type="PANTHER" id="PTHR30435:SF19">
    <property type="entry name" value="FLAGELLAR BASAL-BODY ROD PROTEIN FLGG"/>
    <property type="match status" value="1"/>
</dbReference>
<evidence type="ECO:0000256" key="1">
    <source>
        <dbReference type="ARBA" id="ARBA00004117"/>
    </source>
</evidence>
<dbReference type="Proteomes" id="UP000000238">
    <property type="component" value="Chromosome"/>
</dbReference>
<keyword evidence="9" id="KW-1185">Reference proteome</keyword>
<feature type="domain" description="Flagellar basal-body/hook protein C-terminal" evidence="5">
    <location>
        <begin position="614"/>
        <end position="653"/>
    </location>
</feature>
<evidence type="ECO:0000259" key="5">
    <source>
        <dbReference type="Pfam" id="PF06429"/>
    </source>
</evidence>
<dbReference type="eggNOG" id="COG1749">
    <property type="taxonomic scope" value="Bacteria"/>
</dbReference>
<dbReference type="SUPFAM" id="SSF117143">
    <property type="entry name" value="Flagellar hook protein flgE"/>
    <property type="match status" value="3"/>
</dbReference>
<dbReference type="Gene3D" id="2.60.98.20">
    <property type="entry name" value="Flagellar hook protein FlgE"/>
    <property type="match status" value="2"/>
</dbReference>
<dbReference type="InterPro" id="IPR037058">
    <property type="entry name" value="Falgellar_hook_FlgE_sf"/>
</dbReference>
<feature type="domain" description="Flagellar hook protein FlgE D2" evidence="6">
    <location>
        <begin position="362"/>
        <end position="539"/>
    </location>
</feature>
<dbReference type="Pfam" id="PF22692">
    <property type="entry name" value="LlgE_F_G_D1"/>
    <property type="match status" value="1"/>
</dbReference>
<organism evidence="8 9">
    <name type="scientific">Hahella chejuensis (strain KCTC 2396)</name>
    <dbReference type="NCBI Taxonomy" id="349521"/>
    <lineage>
        <taxon>Bacteria</taxon>
        <taxon>Pseudomonadati</taxon>
        <taxon>Pseudomonadota</taxon>
        <taxon>Gammaproteobacteria</taxon>
        <taxon>Oceanospirillales</taxon>
        <taxon>Hahellaceae</taxon>
        <taxon>Hahella</taxon>
    </lineage>
</organism>
<dbReference type="HOGENOM" id="CLU_415475_0_0_6"/>
<dbReference type="NCBIfam" id="TIGR02490">
    <property type="entry name" value="flgF"/>
    <property type="match status" value="1"/>
</dbReference>
<evidence type="ECO:0000256" key="3">
    <source>
        <dbReference type="ARBA" id="ARBA00023143"/>
    </source>
</evidence>
<evidence type="ECO:0000259" key="6">
    <source>
        <dbReference type="Pfam" id="PF07559"/>
    </source>
</evidence>
<dbReference type="InterPro" id="IPR012836">
    <property type="entry name" value="FlgF"/>
</dbReference>
<gene>
    <name evidence="8" type="primary">flgE1</name>
    <name evidence="8" type="ordered locus">HCH_04071</name>
</gene>
<evidence type="ECO:0000313" key="8">
    <source>
        <dbReference type="EMBL" id="ABC30784.1"/>
    </source>
</evidence>
<protein>
    <recommendedName>
        <fullName evidence="4">Flagellar basal-body rod protein FlgF</fullName>
    </recommendedName>
</protein>
<evidence type="ECO:0000256" key="2">
    <source>
        <dbReference type="ARBA" id="ARBA00009677"/>
    </source>
</evidence>
<dbReference type="PANTHER" id="PTHR30435">
    <property type="entry name" value="FLAGELLAR PROTEIN"/>
    <property type="match status" value="1"/>
</dbReference>
<comment type="subcellular location">
    <subcellularLocation>
        <location evidence="1 4">Bacterial flagellum basal body</location>
    </subcellularLocation>
</comment>
<keyword evidence="3 4" id="KW-0975">Bacterial flagellum</keyword>
<feature type="domain" description="Flagellar hook protein FlgE/F/G-like D1" evidence="7">
    <location>
        <begin position="83"/>
        <end position="137"/>
    </location>
</feature>
<keyword evidence="8" id="KW-0282">Flagellum</keyword>
<dbReference type="InterPro" id="IPR010930">
    <property type="entry name" value="Flg_bb/hook_C_dom"/>
</dbReference>
<reference evidence="8 9" key="1">
    <citation type="journal article" date="2005" name="Nucleic Acids Res.">
        <title>Genomic blueprint of Hahella chejuensis, a marine microbe producing an algicidal agent.</title>
        <authorList>
            <person name="Jeong H."/>
            <person name="Yim J.H."/>
            <person name="Lee C."/>
            <person name="Choi S.-H."/>
            <person name="Park Y.K."/>
            <person name="Yoon S.H."/>
            <person name="Hur C.-G."/>
            <person name="Kang H.-Y."/>
            <person name="Kim D."/>
            <person name="Lee H.H."/>
            <person name="Park K.H."/>
            <person name="Park S.-H."/>
            <person name="Park H.-S."/>
            <person name="Lee H.K."/>
            <person name="Oh T.K."/>
            <person name="Kim J.F."/>
        </authorList>
    </citation>
    <scope>NUCLEOTIDE SEQUENCE [LARGE SCALE GENOMIC DNA]</scope>
    <source>
        <strain evidence="8 9">KCTC 2396</strain>
    </source>
</reference>